<dbReference type="AlphaFoldDB" id="X1IUY5"/>
<dbReference type="SUPFAM" id="SSF52540">
    <property type="entry name" value="P-loop containing nucleoside triphosphate hydrolases"/>
    <property type="match status" value="1"/>
</dbReference>
<dbReference type="Gene3D" id="3.40.50.300">
    <property type="entry name" value="P-loop containing nucleotide triphosphate hydrolases"/>
    <property type="match status" value="1"/>
</dbReference>
<accession>X1IUY5</accession>
<protein>
    <recommendedName>
        <fullName evidence="2">ABC transporter domain-containing protein</fullName>
    </recommendedName>
</protein>
<sequence>EIREKAIKLIRKVGLLDKEYAYPDQMSGGEQQRVAICRALIKEPRIVFADEPTGNLDSESGNQIMRQMKLMSREGAAVLIATHNTELRKFADRMIKIHDGQITY</sequence>
<feature type="non-terminal residue" evidence="3">
    <location>
        <position position="1"/>
    </location>
</feature>
<dbReference type="Pfam" id="PF00005">
    <property type="entry name" value="ABC_tran"/>
    <property type="match status" value="1"/>
</dbReference>
<feature type="domain" description="ABC transporter" evidence="2">
    <location>
        <begin position="4"/>
        <end position="53"/>
    </location>
</feature>
<gene>
    <name evidence="3" type="ORF">S03H2_29197</name>
</gene>
<proteinExistence type="inferred from homology"/>
<organism evidence="3">
    <name type="scientific">marine sediment metagenome</name>
    <dbReference type="NCBI Taxonomy" id="412755"/>
    <lineage>
        <taxon>unclassified sequences</taxon>
        <taxon>metagenomes</taxon>
        <taxon>ecological metagenomes</taxon>
    </lineage>
</organism>
<dbReference type="InterPro" id="IPR003439">
    <property type="entry name" value="ABC_transporter-like_ATP-bd"/>
</dbReference>
<comment type="caution">
    <text evidence="3">The sequence shown here is derived from an EMBL/GenBank/DDBJ whole genome shotgun (WGS) entry which is preliminary data.</text>
</comment>
<evidence type="ECO:0000313" key="3">
    <source>
        <dbReference type="EMBL" id="GAH61363.1"/>
    </source>
</evidence>
<evidence type="ECO:0000259" key="2">
    <source>
        <dbReference type="Pfam" id="PF00005"/>
    </source>
</evidence>
<dbReference type="PANTHER" id="PTHR42798:SF7">
    <property type="entry name" value="ALPHA-D-RIBOSE 1-METHYLPHOSPHONATE 5-TRIPHOSPHATE SYNTHASE SUBUNIT PHNL"/>
    <property type="match status" value="1"/>
</dbReference>
<comment type="similarity">
    <text evidence="1">Belongs to the ABC transporter superfamily.</text>
</comment>
<dbReference type="GO" id="GO:0005524">
    <property type="term" value="F:ATP binding"/>
    <property type="evidence" value="ECO:0007669"/>
    <property type="project" value="InterPro"/>
</dbReference>
<evidence type="ECO:0000256" key="1">
    <source>
        <dbReference type="ARBA" id="ARBA00005417"/>
    </source>
</evidence>
<dbReference type="InterPro" id="IPR027417">
    <property type="entry name" value="P-loop_NTPase"/>
</dbReference>
<dbReference type="GO" id="GO:0016887">
    <property type="term" value="F:ATP hydrolysis activity"/>
    <property type="evidence" value="ECO:0007669"/>
    <property type="project" value="InterPro"/>
</dbReference>
<dbReference type="EMBL" id="BARU01017611">
    <property type="protein sequence ID" value="GAH61363.1"/>
    <property type="molecule type" value="Genomic_DNA"/>
</dbReference>
<dbReference type="PANTHER" id="PTHR42798">
    <property type="entry name" value="LIPOPROTEIN-RELEASING SYSTEM ATP-BINDING PROTEIN LOLD"/>
    <property type="match status" value="1"/>
</dbReference>
<name>X1IUY5_9ZZZZ</name>
<reference evidence="3" key="1">
    <citation type="journal article" date="2014" name="Front. Microbiol.">
        <title>High frequency of phylogenetically diverse reductive dehalogenase-homologous genes in deep subseafloor sedimentary metagenomes.</title>
        <authorList>
            <person name="Kawai M."/>
            <person name="Futagami T."/>
            <person name="Toyoda A."/>
            <person name="Takaki Y."/>
            <person name="Nishi S."/>
            <person name="Hori S."/>
            <person name="Arai W."/>
            <person name="Tsubouchi T."/>
            <person name="Morono Y."/>
            <person name="Uchiyama I."/>
            <person name="Ito T."/>
            <person name="Fujiyama A."/>
            <person name="Inagaki F."/>
            <person name="Takami H."/>
        </authorList>
    </citation>
    <scope>NUCLEOTIDE SEQUENCE</scope>
    <source>
        <strain evidence="3">Expedition CK06-06</strain>
    </source>
</reference>